<sequence length="348" mass="38745">MRKVVLFTGQWVDMPFAELCKRAAAMGFEGLEVACGGDHLDVQRAADDPAYATAQRYTAAAHGLQIVAISNHLVGQAVCDRIDARHRAILPARVWGDGDPEGVRQRAAEEMRLTARAAVNVGVTVVTGFTGSSIWHLAYSFPPVPPAWIDEGYNDFAKRWRPILDAFDQLGVDFALEVHPTEIAFDVASTERALAAIERHPRFCFNFDPSHFVYQNVDYVLFVRKFGDRIRNVHMKDCYVSPTPTEVGTYGGHVAFGDHRRSSDSPDHFSWNFRSLGRGSVKFEEIIRALNDVGYAGALSVEWEDTGMDREHGAAESCRFVKQINFKPSAFAFDAQFNHHQPTTAGPQ</sequence>
<evidence type="ECO:0000313" key="3">
    <source>
        <dbReference type="Proteomes" id="UP000011083"/>
    </source>
</evidence>
<protein>
    <submittedName>
        <fullName evidence="2">Xylose isomerase domain containing protein</fullName>
    </submittedName>
</protein>
<name>L8GKJ3_ACACF</name>
<dbReference type="KEGG" id="acan:ACA1_092160"/>
<dbReference type="InterPro" id="IPR013022">
    <property type="entry name" value="Xyl_isomerase-like_TIM-brl"/>
</dbReference>
<dbReference type="OrthoDB" id="2307048at2759"/>
<dbReference type="Pfam" id="PF01261">
    <property type="entry name" value="AP_endonuc_2"/>
    <property type="match status" value="1"/>
</dbReference>
<dbReference type="EMBL" id="KB008103">
    <property type="protein sequence ID" value="ELR12706.1"/>
    <property type="molecule type" value="Genomic_DNA"/>
</dbReference>
<feature type="domain" description="Xylose isomerase-like TIM barrel" evidence="1">
    <location>
        <begin position="21"/>
        <end position="323"/>
    </location>
</feature>
<dbReference type="PANTHER" id="PTHR12110:SF21">
    <property type="entry name" value="XYLOSE ISOMERASE-LIKE TIM BARREL DOMAIN-CONTAINING PROTEIN"/>
    <property type="match status" value="1"/>
</dbReference>
<dbReference type="RefSeq" id="XP_004334719.1">
    <property type="nucleotide sequence ID" value="XM_004334671.1"/>
</dbReference>
<dbReference type="GeneID" id="14913274"/>
<keyword evidence="2" id="KW-0413">Isomerase</keyword>
<dbReference type="InterPro" id="IPR036237">
    <property type="entry name" value="Xyl_isomerase-like_sf"/>
</dbReference>
<dbReference type="AlphaFoldDB" id="L8GKJ3"/>
<evidence type="ECO:0000313" key="2">
    <source>
        <dbReference type="EMBL" id="ELR12706.1"/>
    </source>
</evidence>
<dbReference type="GO" id="GO:0016853">
    <property type="term" value="F:isomerase activity"/>
    <property type="evidence" value="ECO:0007669"/>
    <property type="project" value="UniProtKB-KW"/>
</dbReference>
<dbReference type="Gene3D" id="3.20.20.150">
    <property type="entry name" value="Divalent-metal-dependent TIM barrel enzymes"/>
    <property type="match status" value="1"/>
</dbReference>
<gene>
    <name evidence="2" type="ORF">ACA1_092160</name>
</gene>
<dbReference type="InterPro" id="IPR050312">
    <property type="entry name" value="IolE/XylAMocC-like"/>
</dbReference>
<dbReference type="Proteomes" id="UP000011083">
    <property type="component" value="Unassembled WGS sequence"/>
</dbReference>
<dbReference type="SUPFAM" id="SSF51658">
    <property type="entry name" value="Xylose isomerase-like"/>
    <property type="match status" value="1"/>
</dbReference>
<accession>L8GKJ3</accession>
<keyword evidence="3" id="KW-1185">Reference proteome</keyword>
<reference evidence="2 3" key="1">
    <citation type="journal article" date="2013" name="Genome Biol.">
        <title>Genome of Acanthamoeba castellanii highlights extensive lateral gene transfer and early evolution of tyrosine kinase signaling.</title>
        <authorList>
            <person name="Clarke M."/>
            <person name="Lohan A.J."/>
            <person name="Liu B."/>
            <person name="Lagkouvardos I."/>
            <person name="Roy S."/>
            <person name="Zafar N."/>
            <person name="Bertelli C."/>
            <person name="Schilde C."/>
            <person name="Kianianmomeni A."/>
            <person name="Burglin T.R."/>
            <person name="Frech C."/>
            <person name="Turcotte B."/>
            <person name="Kopec K.O."/>
            <person name="Synnott J.M."/>
            <person name="Choo C."/>
            <person name="Paponov I."/>
            <person name="Finkler A."/>
            <person name="Soon Heng Tan C."/>
            <person name="Hutchins A.P."/>
            <person name="Weinmeier T."/>
            <person name="Rattei T."/>
            <person name="Chu J.S."/>
            <person name="Gimenez G."/>
            <person name="Irimia M."/>
            <person name="Rigden D.J."/>
            <person name="Fitzpatrick D.A."/>
            <person name="Lorenzo-Morales J."/>
            <person name="Bateman A."/>
            <person name="Chiu C.H."/>
            <person name="Tang P."/>
            <person name="Hegemann P."/>
            <person name="Fromm H."/>
            <person name="Raoult D."/>
            <person name="Greub G."/>
            <person name="Miranda-Saavedra D."/>
            <person name="Chen N."/>
            <person name="Nash P."/>
            <person name="Ginger M.L."/>
            <person name="Horn M."/>
            <person name="Schaap P."/>
            <person name="Caler L."/>
            <person name="Loftus B."/>
        </authorList>
    </citation>
    <scope>NUCLEOTIDE SEQUENCE [LARGE SCALE GENOMIC DNA]</scope>
    <source>
        <strain evidence="2 3">Neff</strain>
    </source>
</reference>
<dbReference type="PANTHER" id="PTHR12110">
    <property type="entry name" value="HYDROXYPYRUVATE ISOMERASE"/>
    <property type="match status" value="1"/>
</dbReference>
<evidence type="ECO:0000259" key="1">
    <source>
        <dbReference type="Pfam" id="PF01261"/>
    </source>
</evidence>
<dbReference type="STRING" id="1257118.L8GKJ3"/>
<dbReference type="VEuPathDB" id="AmoebaDB:ACA1_092160"/>
<organism evidence="2 3">
    <name type="scientific">Acanthamoeba castellanii (strain ATCC 30010 / Neff)</name>
    <dbReference type="NCBI Taxonomy" id="1257118"/>
    <lineage>
        <taxon>Eukaryota</taxon>
        <taxon>Amoebozoa</taxon>
        <taxon>Discosea</taxon>
        <taxon>Longamoebia</taxon>
        <taxon>Centramoebida</taxon>
        <taxon>Acanthamoebidae</taxon>
        <taxon>Acanthamoeba</taxon>
    </lineage>
</organism>
<proteinExistence type="predicted"/>